<comment type="caution">
    <text evidence="2">The sequence shown here is derived from an EMBL/GenBank/DDBJ whole genome shotgun (WGS) entry which is preliminary data.</text>
</comment>
<dbReference type="EMBL" id="CAUYUJ010015508">
    <property type="protein sequence ID" value="CAK0854996.1"/>
    <property type="molecule type" value="Genomic_DNA"/>
</dbReference>
<feature type="region of interest" description="Disordered" evidence="1">
    <location>
        <begin position="350"/>
        <end position="374"/>
    </location>
</feature>
<sequence>DKLVSSRPLGNGGDEQFFFAGMQSTRWPMVAPVLAEWISTQLAAESAIAKARRKAREERQLLHPRAGAAARACIDWVSDGIEALDWLAGGGSLPLRRRPTVLQRQSLDSAVDQDVKFGRPPSGISRRRALSAMCSSCPLFSARRGDVASCGEDLVPWPSGSSAPVALETSDLLSLASILNYDALPPTAGSSPSCWGEACCASLQLAAAAGSRVVFVAAKKSGQRRLIFDAGASDADIEPPPCTELPGGGALARAETQASGGAWFSSGDISNAFYAMQVPGGPCEYFSLAPARAGLAGVSHVGGVADHGSDWLPPELTALPMGWSRAPRLRQSVSETALAPARVAPARQVRGRSLGVRPGPELPATGAGGGQQGRARALLPRIRRKRCSLAIFDSVYAFAQAARGDALPLWPAVRRELWRARSLLPFFAVFADADWRDEVAASDASGRGGRARRRRCDPEVAAQIGRAAKRWRCLVEESARARKRALGAADAAAALRDPGRLPPEEAEGWGESWGEVYPDLLVGDVWAITHSFPWRDSFDMCRAEGVAVASALRRQLKSADVFGRRIACLVDDVSLALAIGEGRVWSPQQRGAPREICSRALARRLRVVTGLIPGELNPAGGLLMGLVYLEQRSVSKATLADYQRRAGAFIGRRSQLNLDWSSWEQLGSMAVTCFDDLHFRGRCG</sequence>
<name>A0ABN9U7A6_9DINO</name>
<feature type="non-terminal residue" evidence="2">
    <location>
        <position position="684"/>
    </location>
</feature>
<protein>
    <submittedName>
        <fullName evidence="2">Uncharacterized protein</fullName>
    </submittedName>
</protein>
<proteinExistence type="predicted"/>
<keyword evidence="3" id="KW-1185">Reference proteome</keyword>
<evidence type="ECO:0000313" key="2">
    <source>
        <dbReference type="EMBL" id="CAK0854996.1"/>
    </source>
</evidence>
<gene>
    <name evidence="2" type="ORF">PCOR1329_LOCUS45843</name>
</gene>
<evidence type="ECO:0000256" key="1">
    <source>
        <dbReference type="SAM" id="MobiDB-lite"/>
    </source>
</evidence>
<reference evidence="2" key="1">
    <citation type="submission" date="2023-10" db="EMBL/GenBank/DDBJ databases">
        <authorList>
            <person name="Chen Y."/>
            <person name="Shah S."/>
            <person name="Dougan E. K."/>
            <person name="Thang M."/>
            <person name="Chan C."/>
        </authorList>
    </citation>
    <scope>NUCLEOTIDE SEQUENCE [LARGE SCALE GENOMIC DNA]</scope>
</reference>
<organism evidence="2 3">
    <name type="scientific">Prorocentrum cordatum</name>
    <dbReference type="NCBI Taxonomy" id="2364126"/>
    <lineage>
        <taxon>Eukaryota</taxon>
        <taxon>Sar</taxon>
        <taxon>Alveolata</taxon>
        <taxon>Dinophyceae</taxon>
        <taxon>Prorocentrales</taxon>
        <taxon>Prorocentraceae</taxon>
        <taxon>Prorocentrum</taxon>
    </lineage>
</organism>
<dbReference type="Proteomes" id="UP001189429">
    <property type="component" value="Unassembled WGS sequence"/>
</dbReference>
<accession>A0ABN9U7A6</accession>
<evidence type="ECO:0000313" key="3">
    <source>
        <dbReference type="Proteomes" id="UP001189429"/>
    </source>
</evidence>
<feature type="non-terminal residue" evidence="2">
    <location>
        <position position="1"/>
    </location>
</feature>